<protein>
    <submittedName>
        <fullName evidence="2">Uncharacterized protein</fullName>
    </submittedName>
</protein>
<name>A0A1F6EIQ9_9BACT</name>
<accession>A0A1F6EIQ9</accession>
<comment type="caution">
    <text evidence="2">The sequence shown here is derived from an EMBL/GenBank/DDBJ whole genome shotgun (WGS) entry which is preliminary data.</text>
</comment>
<evidence type="ECO:0000313" key="2">
    <source>
        <dbReference type="EMBL" id="OGG73514.1"/>
    </source>
</evidence>
<evidence type="ECO:0000313" key="3">
    <source>
        <dbReference type="Proteomes" id="UP000178587"/>
    </source>
</evidence>
<proteinExistence type="predicted"/>
<feature type="transmembrane region" description="Helical" evidence="1">
    <location>
        <begin position="20"/>
        <end position="42"/>
    </location>
</feature>
<gene>
    <name evidence="2" type="ORF">A3A34_01055</name>
</gene>
<keyword evidence="1" id="KW-0812">Transmembrane</keyword>
<keyword evidence="1" id="KW-0472">Membrane</keyword>
<dbReference type="Proteomes" id="UP000178587">
    <property type="component" value="Unassembled WGS sequence"/>
</dbReference>
<keyword evidence="1" id="KW-1133">Transmembrane helix</keyword>
<sequence length="104" mass="11529">MQAISGLLDRFVTYIIDPAILLVFTAGFFLFMWGLVMFMIHLNSGEPKQEDKDHILWGLVGMLVMVAVWGIIGLLENTFGIGRVGGFDIGRIENVAPPPNFFGN</sequence>
<reference evidence="2 3" key="1">
    <citation type="journal article" date="2016" name="Nat. Commun.">
        <title>Thousands of microbial genomes shed light on interconnected biogeochemical processes in an aquifer system.</title>
        <authorList>
            <person name="Anantharaman K."/>
            <person name="Brown C.T."/>
            <person name="Hug L.A."/>
            <person name="Sharon I."/>
            <person name="Castelle C.J."/>
            <person name="Probst A.J."/>
            <person name="Thomas B.C."/>
            <person name="Singh A."/>
            <person name="Wilkins M.J."/>
            <person name="Karaoz U."/>
            <person name="Brodie E.L."/>
            <person name="Williams K.H."/>
            <person name="Hubbard S.S."/>
            <person name="Banfield J.F."/>
        </authorList>
    </citation>
    <scope>NUCLEOTIDE SEQUENCE [LARGE SCALE GENOMIC DNA]</scope>
</reference>
<dbReference type="AlphaFoldDB" id="A0A1F6EIQ9"/>
<feature type="transmembrane region" description="Helical" evidence="1">
    <location>
        <begin position="54"/>
        <end position="75"/>
    </location>
</feature>
<organism evidence="2 3">
    <name type="scientific">Candidatus Kaiserbacteria bacterium RIFCSPLOWO2_01_FULL_50_24</name>
    <dbReference type="NCBI Taxonomy" id="1798507"/>
    <lineage>
        <taxon>Bacteria</taxon>
        <taxon>Candidatus Kaiseribacteriota</taxon>
    </lineage>
</organism>
<dbReference type="EMBL" id="MFLU01000017">
    <property type="protein sequence ID" value="OGG73514.1"/>
    <property type="molecule type" value="Genomic_DNA"/>
</dbReference>
<evidence type="ECO:0000256" key="1">
    <source>
        <dbReference type="SAM" id="Phobius"/>
    </source>
</evidence>